<dbReference type="Pfam" id="PF10554">
    <property type="entry name" value="Phage_ASH"/>
    <property type="match status" value="1"/>
</dbReference>
<name>A0A5Y3I9D7_SALET</name>
<dbReference type="EMBL" id="AAITFY010000017">
    <property type="protein sequence ID" value="ECH8333137.1"/>
    <property type="molecule type" value="Genomic_DNA"/>
</dbReference>
<dbReference type="AlphaFoldDB" id="A0A5Y3I9D7"/>
<comment type="caution">
    <text evidence="2">The sequence shown here is derived from an EMBL/GenBank/DDBJ whole genome shotgun (WGS) entry which is preliminary data.</text>
</comment>
<evidence type="ECO:0000256" key="1">
    <source>
        <dbReference type="SAM" id="MobiDB-lite"/>
    </source>
</evidence>
<evidence type="ECO:0000313" key="2">
    <source>
        <dbReference type="EMBL" id="ECH8333137.1"/>
    </source>
</evidence>
<sequence length="187" mass="20575">MSKTPPLDHLRPGRYTVPAPYKTGAGRGNPESNVAHNRAFAVFLCVKHGHIRIMVGRAGQPQGWPGSTLTGISTPVRLTTCQTVESLGGELSKLNVEAAIMATVPTLEHPEFSREDLTPLKHADHLNIILDTMQYLSTRSSVEARIQLVRLLLVARTHGQKLREELFRIENNTTLTPSTPASKRGQK</sequence>
<feature type="region of interest" description="Disordered" evidence="1">
    <location>
        <begin position="1"/>
        <end position="30"/>
    </location>
</feature>
<gene>
    <name evidence="2" type="ORF">RU16_19245</name>
</gene>
<organism evidence="2">
    <name type="scientific">Salmonella enterica I</name>
    <dbReference type="NCBI Taxonomy" id="59201"/>
    <lineage>
        <taxon>Bacteria</taxon>
        <taxon>Pseudomonadati</taxon>
        <taxon>Pseudomonadota</taxon>
        <taxon>Gammaproteobacteria</taxon>
        <taxon>Enterobacterales</taxon>
        <taxon>Enterobacteriaceae</taxon>
        <taxon>Salmonella</taxon>
    </lineage>
</organism>
<protein>
    <submittedName>
        <fullName evidence="2">Uncharacterized protein</fullName>
    </submittedName>
</protein>
<reference evidence="2" key="1">
    <citation type="submission" date="2018-08" db="EMBL/GenBank/DDBJ databases">
        <authorList>
            <consortium name="GenomeTrakr network: Whole genome sequencing for foodborne pathogen traceback"/>
        </authorList>
    </citation>
    <scope>NUCLEOTIDE SEQUENCE</scope>
    <source>
        <strain evidence="2">FDA00003824</strain>
    </source>
</reference>
<feature type="compositionally biased region" description="Basic and acidic residues" evidence="1">
    <location>
        <begin position="1"/>
        <end position="11"/>
    </location>
</feature>
<accession>A0A5Y3I9D7</accession>
<dbReference type="InterPro" id="IPR018880">
    <property type="entry name" value="Phage_P4_Ash"/>
</dbReference>
<proteinExistence type="predicted"/>